<accession>A0A0R3ULN1</accession>
<reference evidence="2 3" key="1">
    <citation type="submission" date="2018-10" db="EMBL/GenBank/DDBJ databases">
        <authorList>
            <consortium name="Pathogen Informatics"/>
        </authorList>
    </citation>
    <scope>NUCLEOTIDE SEQUENCE [LARGE SCALE GENOMIC DNA]</scope>
</reference>
<feature type="compositionally biased region" description="Polar residues" evidence="1">
    <location>
        <begin position="8"/>
        <end position="20"/>
    </location>
</feature>
<sequence>MFAIPNGNEKQMSINTPSLHNGATNYPRVYSNKWMPPQNQTPARVPPPKAKFTIKKDVKISQSQYNQTDTPVHGTQFGNIFRSTSTQKTLEMSSAGLRVFSVPVRRIRGLTPMLNKLENCPYIFETVGTIVESDETPSLSHSVAFYLEELANKSRGVQLKCNFSDIDGIHPEIYYGRIYRCVGKFSTIKGTFQCYSITPCDDDELKLQEILQMHSDNAITQLLPRT</sequence>
<name>A0A0R3ULN1_MESCO</name>
<evidence type="ECO:0000313" key="2">
    <source>
        <dbReference type="EMBL" id="VDD82590.1"/>
    </source>
</evidence>
<protein>
    <submittedName>
        <fullName evidence="2">Uncharacterized protein</fullName>
    </submittedName>
</protein>
<proteinExistence type="predicted"/>
<organism evidence="2 3">
    <name type="scientific">Mesocestoides corti</name>
    <name type="common">Flatworm</name>
    <dbReference type="NCBI Taxonomy" id="53468"/>
    <lineage>
        <taxon>Eukaryota</taxon>
        <taxon>Metazoa</taxon>
        <taxon>Spiralia</taxon>
        <taxon>Lophotrochozoa</taxon>
        <taxon>Platyhelminthes</taxon>
        <taxon>Cestoda</taxon>
        <taxon>Eucestoda</taxon>
        <taxon>Cyclophyllidea</taxon>
        <taxon>Mesocestoididae</taxon>
        <taxon>Mesocestoides</taxon>
    </lineage>
</organism>
<dbReference type="AlphaFoldDB" id="A0A0R3ULN1"/>
<dbReference type="OrthoDB" id="6259711at2759"/>
<dbReference type="EMBL" id="UXSR01005536">
    <property type="protein sequence ID" value="VDD82590.1"/>
    <property type="molecule type" value="Genomic_DNA"/>
</dbReference>
<evidence type="ECO:0000313" key="3">
    <source>
        <dbReference type="Proteomes" id="UP000267029"/>
    </source>
</evidence>
<dbReference type="Proteomes" id="UP000267029">
    <property type="component" value="Unassembled WGS sequence"/>
</dbReference>
<keyword evidence="3" id="KW-1185">Reference proteome</keyword>
<gene>
    <name evidence="2" type="ORF">MCOS_LOCUS8593</name>
</gene>
<feature type="region of interest" description="Disordered" evidence="1">
    <location>
        <begin position="1"/>
        <end position="20"/>
    </location>
</feature>
<evidence type="ECO:0000256" key="1">
    <source>
        <dbReference type="SAM" id="MobiDB-lite"/>
    </source>
</evidence>